<organism evidence="3">
    <name type="scientific">Amphora coffeiformis</name>
    <dbReference type="NCBI Taxonomy" id="265554"/>
    <lineage>
        <taxon>Eukaryota</taxon>
        <taxon>Sar</taxon>
        <taxon>Stramenopiles</taxon>
        <taxon>Ochrophyta</taxon>
        <taxon>Bacillariophyta</taxon>
        <taxon>Bacillariophyceae</taxon>
        <taxon>Bacillariophycidae</taxon>
        <taxon>Thalassiophysales</taxon>
        <taxon>Catenulaceae</taxon>
        <taxon>Amphora</taxon>
    </lineage>
</organism>
<feature type="chain" id="PRO_5031034793" evidence="2">
    <location>
        <begin position="17"/>
        <end position="270"/>
    </location>
</feature>
<protein>
    <submittedName>
        <fullName evidence="3">Uncharacterized protein</fullName>
    </submittedName>
</protein>
<dbReference type="Pfam" id="PF12046">
    <property type="entry name" value="CCB1"/>
    <property type="match status" value="1"/>
</dbReference>
<evidence type="ECO:0000256" key="1">
    <source>
        <dbReference type="SAM" id="Phobius"/>
    </source>
</evidence>
<keyword evidence="1" id="KW-1133">Transmembrane helix</keyword>
<dbReference type="PANTHER" id="PTHR35302:SF1">
    <property type="entry name" value="PROTEIN COFACTOR ASSEMBLY OF COMPLEX C SUBUNIT B CCB1, CHLOROPLASTIC"/>
    <property type="match status" value="1"/>
</dbReference>
<accession>A0A7S3L6Z2</accession>
<reference evidence="3" key="1">
    <citation type="submission" date="2021-01" db="EMBL/GenBank/DDBJ databases">
        <authorList>
            <person name="Corre E."/>
            <person name="Pelletier E."/>
            <person name="Niang G."/>
            <person name="Scheremetjew M."/>
            <person name="Finn R."/>
            <person name="Kale V."/>
            <person name="Holt S."/>
            <person name="Cochrane G."/>
            <person name="Meng A."/>
            <person name="Brown T."/>
            <person name="Cohen L."/>
        </authorList>
    </citation>
    <scope>NUCLEOTIDE SEQUENCE</scope>
    <source>
        <strain evidence="3">CCMP127</strain>
    </source>
</reference>
<dbReference type="EMBL" id="HBIM01014012">
    <property type="protein sequence ID" value="CAE0414034.1"/>
    <property type="molecule type" value="Transcribed_RNA"/>
</dbReference>
<proteinExistence type="predicted"/>
<keyword evidence="1" id="KW-0812">Transmembrane</keyword>
<feature type="transmembrane region" description="Helical" evidence="1">
    <location>
        <begin position="161"/>
        <end position="183"/>
    </location>
</feature>
<feature type="signal peptide" evidence="2">
    <location>
        <begin position="1"/>
        <end position="16"/>
    </location>
</feature>
<sequence length="270" mass="29782">MKLVTFVPLLIASSNAFVERLSVVRPIATSWKTMGSVSMNLLEPSQMFDHAVSTLLASDTTVGPPEAGGVSYSKASYYTILGLYLLSFPGLWSTIKRSTKAKVKRKTFVTKGEKASAGTGKSLREEAGGIMAYMKSNNYEVVDAGESITFRGVVARSAGQAAFLTFCTALGMVSLALVLQIIFNDLELPIIGQPNWFWLTLLSPYAGIYYWQSGDRVDECSFKLQTNEEETMNEIIVQGSEEEIERMWRALEWQEKGMVKISGLLDQPAN</sequence>
<dbReference type="PANTHER" id="PTHR35302">
    <property type="match status" value="1"/>
</dbReference>
<keyword evidence="1" id="KW-0472">Membrane</keyword>
<keyword evidence="2" id="KW-0732">Signal</keyword>
<gene>
    <name evidence="3" type="ORF">ACOF00016_LOCUS11277</name>
</gene>
<dbReference type="AlphaFoldDB" id="A0A7S3L6Z2"/>
<evidence type="ECO:0000313" key="3">
    <source>
        <dbReference type="EMBL" id="CAE0414034.1"/>
    </source>
</evidence>
<feature type="transmembrane region" description="Helical" evidence="1">
    <location>
        <begin position="75"/>
        <end position="95"/>
    </location>
</feature>
<name>A0A7S3L6Z2_9STRA</name>
<dbReference type="InterPro" id="IPR021919">
    <property type="entry name" value="CCB1"/>
</dbReference>
<evidence type="ECO:0000256" key="2">
    <source>
        <dbReference type="SAM" id="SignalP"/>
    </source>
</evidence>